<feature type="transmembrane region" description="Helical" evidence="5">
    <location>
        <begin position="332"/>
        <end position="351"/>
    </location>
</feature>
<dbReference type="InterPro" id="IPR051533">
    <property type="entry name" value="WaaL-like"/>
</dbReference>
<feature type="transmembrane region" description="Helical" evidence="5">
    <location>
        <begin position="60"/>
        <end position="78"/>
    </location>
</feature>
<evidence type="ECO:0000256" key="1">
    <source>
        <dbReference type="ARBA" id="ARBA00004141"/>
    </source>
</evidence>
<comment type="caution">
    <text evidence="7">The sequence shown here is derived from an EMBL/GenBank/DDBJ whole genome shotgun (WGS) entry which is preliminary data.</text>
</comment>
<dbReference type="EMBL" id="SSNY01000001">
    <property type="protein sequence ID" value="THF59636.1"/>
    <property type="molecule type" value="Genomic_DNA"/>
</dbReference>
<feature type="transmembrane region" description="Helical" evidence="5">
    <location>
        <begin position="384"/>
        <end position="401"/>
    </location>
</feature>
<feature type="transmembrane region" description="Helical" evidence="5">
    <location>
        <begin position="220"/>
        <end position="239"/>
    </location>
</feature>
<sequence>MNVTRNFLLRRRIDHWVLFGGAVAQAVRNGFSALATFAFSCIGFYLWAGRHRSVRPLCSPYHWLALCYVAWSCGLILLRSEHPLHDRQMSYSLLCGFFAFCGAGMVLIADPLRSFVLGSRVGVVVAFAIGLGYALFEPIRQGMGGNEAVFAFTAAISTLTAAIPLKAPPRWAPNGPYYLIAGSLAVLFSETRAVFVPLLLAAFVEIGWTFLTRPGRFKSIALLATAAGIAVLVVAMPVMRDSLYARLYPLIDYTLPDQATADQNVLSQSDMVRAYLWSGAVKVIAAHPIVGVGSEAKMREIIAAQPSPAERPILEAFIHTHNAVLDELLNDGAVGLIIMIGLFGSIAKYLWAGCANNAERRNLLYFLLISLSYGMFHNPLLHEMTIATIFLYLGVLHATAARRRRRRRIGLPVSTAETSPLPA</sequence>
<feature type="transmembrane region" description="Helical" evidence="5">
    <location>
        <begin position="363"/>
        <end position="378"/>
    </location>
</feature>
<comment type="subcellular location">
    <subcellularLocation>
        <location evidence="1">Membrane</location>
        <topology evidence="1">Multi-pass membrane protein</topology>
    </subcellularLocation>
</comment>
<keyword evidence="7" id="KW-0436">Ligase</keyword>
<evidence type="ECO:0000313" key="8">
    <source>
        <dbReference type="Proteomes" id="UP000306441"/>
    </source>
</evidence>
<evidence type="ECO:0000256" key="2">
    <source>
        <dbReference type="ARBA" id="ARBA00022692"/>
    </source>
</evidence>
<feature type="domain" description="O-antigen ligase-related" evidence="6">
    <location>
        <begin position="179"/>
        <end position="339"/>
    </location>
</feature>
<dbReference type="RefSeq" id="WP_136353006.1">
    <property type="nucleotide sequence ID" value="NZ_SSNY01000001.1"/>
</dbReference>
<name>A0ABY2QBG5_9HYPH</name>
<evidence type="ECO:0000256" key="3">
    <source>
        <dbReference type="ARBA" id="ARBA00022989"/>
    </source>
</evidence>
<keyword evidence="8" id="KW-1185">Reference proteome</keyword>
<keyword evidence="2 5" id="KW-0812">Transmembrane</keyword>
<feature type="transmembrane region" description="Helical" evidence="5">
    <location>
        <begin position="148"/>
        <end position="165"/>
    </location>
</feature>
<evidence type="ECO:0000256" key="4">
    <source>
        <dbReference type="ARBA" id="ARBA00023136"/>
    </source>
</evidence>
<dbReference type="GO" id="GO:0016874">
    <property type="term" value="F:ligase activity"/>
    <property type="evidence" value="ECO:0007669"/>
    <property type="project" value="UniProtKB-KW"/>
</dbReference>
<keyword evidence="3 5" id="KW-1133">Transmembrane helix</keyword>
<gene>
    <name evidence="7" type="ORF">E6C48_00805</name>
</gene>
<reference evidence="7 8" key="1">
    <citation type="submission" date="2019-04" db="EMBL/GenBank/DDBJ databases">
        <title>Mesorhizobium composti sp. nov., isolated from compost.</title>
        <authorList>
            <person name="Lin S.-Y."/>
            <person name="Hameed A."/>
            <person name="Hsieh Y.-T."/>
            <person name="Young C.-C."/>
        </authorList>
    </citation>
    <scope>NUCLEOTIDE SEQUENCE [LARGE SCALE GENOMIC DNA]</scope>
    <source>
        <strain evidence="7 8">CC-YTH430</strain>
    </source>
</reference>
<organism evidence="7 8">
    <name type="scientific">Ollibium composti</name>
    <dbReference type="NCBI Taxonomy" id="2675109"/>
    <lineage>
        <taxon>Bacteria</taxon>
        <taxon>Pseudomonadati</taxon>
        <taxon>Pseudomonadota</taxon>
        <taxon>Alphaproteobacteria</taxon>
        <taxon>Hyphomicrobiales</taxon>
        <taxon>Phyllobacteriaceae</taxon>
        <taxon>Ollibium</taxon>
    </lineage>
</organism>
<feature type="transmembrane region" description="Helical" evidence="5">
    <location>
        <begin position="90"/>
        <end position="109"/>
    </location>
</feature>
<feature type="transmembrane region" description="Helical" evidence="5">
    <location>
        <begin position="115"/>
        <end position="136"/>
    </location>
</feature>
<evidence type="ECO:0000313" key="7">
    <source>
        <dbReference type="EMBL" id="THF59636.1"/>
    </source>
</evidence>
<feature type="transmembrane region" description="Helical" evidence="5">
    <location>
        <begin position="177"/>
        <end position="208"/>
    </location>
</feature>
<accession>A0ABY2QBG5</accession>
<dbReference type="PANTHER" id="PTHR37422">
    <property type="entry name" value="TEICHURONIC ACID BIOSYNTHESIS PROTEIN TUAE"/>
    <property type="match status" value="1"/>
</dbReference>
<feature type="transmembrane region" description="Helical" evidence="5">
    <location>
        <begin position="31"/>
        <end position="48"/>
    </location>
</feature>
<protein>
    <submittedName>
        <fullName evidence="7">O-antigen ligase family protein</fullName>
    </submittedName>
</protein>
<dbReference type="InterPro" id="IPR007016">
    <property type="entry name" value="O-antigen_ligase-rel_domated"/>
</dbReference>
<keyword evidence="4 5" id="KW-0472">Membrane</keyword>
<evidence type="ECO:0000259" key="6">
    <source>
        <dbReference type="Pfam" id="PF04932"/>
    </source>
</evidence>
<evidence type="ECO:0000256" key="5">
    <source>
        <dbReference type="SAM" id="Phobius"/>
    </source>
</evidence>
<proteinExistence type="predicted"/>
<dbReference type="Pfam" id="PF04932">
    <property type="entry name" value="Wzy_C"/>
    <property type="match status" value="1"/>
</dbReference>
<dbReference type="Proteomes" id="UP000306441">
    <property type="component" value="Unassembled WGS sequence"/>
</dbReference>
<dbReference type="PANTHER" id="PTHR37422:SF13">
    <property type="entry name" value="LIPOPOLYSACCHARIDE BIOSYNTHESIS PROTEIN PA4999-RELATED"/>
    <property type="match status" value="1"/>
</dbReference>